<dbReference type="InterPro" id="IPR029063">
    <property type="entry name" value="SAM-dependent_MTases_sf"/>
</dbReference>
<keyword evidence="15" id="KW-1185">Reference proteome</keyword>
<evidence type="ECO:0000256" key="9">
    <source>
        <dbReference type="ARBA" id="ARBA00022884"/>
    </source>
</evidence>
<evidence type="ECO:0000256" key="10">
    <source>
        <dbReference type="ARBA" id="ARBA00023158"/>
    </source>
</evidence>
<dbReference type="InterPro" id="IPR026610">
    <property type="entry name" value="Hen1"/>
</dbReference>
<name>A0AAE0L0J8_9CHLO</name>
<keyword evidence="7" id="KW-0479">Metal-binding</keyword>
<keyword evidence="10" id="KW-0943">RNA-mediated gene silencing</keyword>
<evidence type="ECO:0000256" key="11">
    <source>
        <dbReference type="ARBA" id="ARBA00035025"/>
    </source>
</evidence>
<evidence type="ECO:0000256" key="7">
    <source>
        <dbReference type="ARBA" id="ARBA00022723"/>
    </source>
</evidence>
<dbReference type="GO" id="GO:0005737">
    <property type="term" value="C:cytoplasm"/>
    <property type="evidence" value="ECO:0007669"/>
    <property type="project" value="TreeGrafter"/>
</dbReference>
<comment type="catalytic activity">
    <reaction evidence="12">
        <text>small RNA 3'-end nucleotide + S-adenosyl-L-methionine = small RNA 3'-end 2'-O-methylnucleotide + S-adenosyl-L-homocysteine + H(+)</text>
        <dbReference type="Rhea" id="RHEA:37887"/>
        <dbReference type="Rhea" id="RHEA-COMP:10415"/>
        <dbReference type="Rhea" id="RHEA-COMP:10416"/>
        <dbReference type="ChEBI" id="CHEBI:15378"/>
        <dbReference type="ChEBI" id="CHEBI:57856"/>
        <dbReference type="ChEBI" id="CHEBI:59789"/>
        <dbReference type="ChEBI" id="CHEBI:74896"/>
        <dbReference type="ChEBI" id="CHEBI:74898"/>
        <dbReference type="EC" id="2.1.1.386"/>
    </reaction>
</comment>
<keyword evidence="5" id="KW-0808">Transferase</keyword>
<dbReference type="GO" id="GO:0003723">
    <property type="term" value="F:RNA binding"/>
    <property type="evidence" value="ECO:0007669"/>
    <property type="project" value="UniProtKB-KW"/>
</dbReference>
<comment type="caution">
    <text evidence="14">The sequence shown here is derived from an EMBL/GenBank/DDBJ whole genome shotgun (WGS) entry which is preliminary data.</text>
</comment>
<keyword evidence="4" id="KW-0489">Methyltransferase</keyword>
<sequence>MSLRVGEEAEVLQEWADHLARSHGYEVEYSGVGRVAGDHRGPLGHRVGFATQIATFRRRASHPLESLGGTVTTSNAPTAADTADSANVDCKGGAHARVEGDEGALMTIWDSEVTADDSAQGAGVDVGAVHASDPRNGQYFICTPCHIIGYSSRYQMKLRIENRNQS</sequence>
<dbReference type="Gene3D" id="3.40.50.150">
    <property type="entry name" value="Vaccinia Virus protein VP39"/>
    <property type="match status" value="1"/>
</dbReference>
<keyword evidence="6" id="KW-0949">S-adenosyl-L-methionine</keyword>
<dbReference type="GO" id="GO:0001510">
    <property type="term" value="P:RNA methylation"/>
    <property type="evidence" value="ECO:0007669"/>
    <property type="project" value="InterPro"/>
</dbReference>
<evidence type="ECO:0000313" key="15">
    <source>
        <dbReference type="Proteomes" id="UP001190700"/>
    </source>
</evidence>
<dbReference type="EMBL" id="LGRX02012267">
    <property type="protein sequence ID" value="KAK3267663.1"/>
    <property type="molecule type" value="Genomic_DNA"/>
</dbReference>
<dbReference type="GO" id="GO:0005634">
    <property type="term" value="C:nucleus"/>
    <property type="evidence" value="ECO:0007669"/>
    <property type="project" value="TreeGrafter"/>
</dbReference>
<keyword evidence="8" id="KW-0460">Magnesium</keyword>
<comment type="similarity">
    <text evidence="2">Belongs to the methyltransferase superfamily. HEN1 family.</text>
</comment>
<protein>
    <recommendedName>
        <fullName evidence="3">Small RNA 2'-O-methyltransferase</fullName>
        <ecNumber evidence="11">2.1.1.386</ecNumber>
    </recommendedName>
</protein>
<dbReference type="PANTHER" id="PTHR21404:SF3">
    <property type="entry name" value="SMALL RNA 2'-O-METHYLTRANSFERASE"/>
    <property type="match status" value="1"/>
</dbReference>
<dbReference type="AlphaFoldDB" id="A0AAE0L0J8"/>
<evidence type="ECO:0000256" key="3">
    <source>
        <dbReference type="ARBA" id="ARBA00021330"/>
    </source>
</evidence>
<dbReference type="Proteomes" id="UP001190700">
    <property type="component" value="Unassembled WGS sequence"/>
</dbReference>
<feature type="region of interest" description="Disordered" evidence="13">
    <location>
        <begin position="65"/>
        <end position="84"/>
    </location>
</feature>
<evidence type="ECO:0000256" key="12">
    <source>
        <dbReference type="ARBA" id="ARBA00048418"/>
    </source>
</evidence>
<evidence type="ECO:0000256" key="4">
    <source>
        <dbReference type="ARBA" id="ARBA00022603"/>
    </source>
</evidence>
<evidence type="ECO:0000256" key="6">
    <source>
        <dbReference type="ARBA" id="ARBA00022691"/>
    </source>
</evidence>
<dbReference type="EC" id="2.1.1.386" evidence="11"/>
<dbReference type="GO" id="GO:0030422">
    <property type="term" value="P:siRNA processing"/>
    <property type="evidence" value="ECO:0007669"/>
    <property type="project" value="TreeGrafter"/>
</dbReference>
<dbReference type="PANTHER" id="PTHR21404">
    <property type="entry name" value="HEN1"/>
    <property type="match status" value="1"/>
</dbReference>
<dbReference type="GO" id="GO:0046872">
    <property type="term" value="F:metal ion binding"/>
    <property type="evidence" value="ECO:0007669"/>
    <property type="project" value="UniProtKB-KW"/>
</dbReference>
<gene>
    <name evidence="14" type="ORF">CYMTET_23792</name>
</gene>
<evidence type="ECO:0000256" key="1">
    <source>
        <dbReference type="ARBA" id="ARBA00001946"/>
    </source>
</evidence>
<comment type="cofactor">
    <cofactor evidence="1">
        <name>Mg(2+)</name>
        <dbReference type="ChEBI" id="CHEBI:18420"/>
    </cofactor>
</comment>
<accession>A0AAE0L0J8</accession>
<keyword evidence="9" id="KW-0694">RNA-binding</keyword>
<evidence type="ECO:0000256" key="8">
    <source>
        <dbReference type="ARBA" id="ARBA00022842"/>
    </source>
</evidence>
<evidence type="ECO:0000256" key="13">
    <source>
        <dbReference type="SAM" id="MobiDB-lite"/>
    </source>
</evidence>
<dbReference type="GO" id="GO:0090486">
    <property type="term" value="F:small RNA 2'-O-methyltransferase activity"/>
    <property type="evidence" value="ECO:0007669"/>
    <property type="project" value="UniProtKB-EC"/>
</dbReference>
<reference evidence="14 15" key="1">
    <citation type="journal article" date="2015" name="Genome Biol. Evol.">
        <title>Comparative Genomics of a Bacterivorous Green Alga Reveals Evolutionary Causalities and Consequences of Phago-Mixotrophic Mode of Nutrition.</title>
        <authorList>
            <person name="Burns J.A."/>
            <person name="Paasch A."/>
            <person name="Narechania A."/>
            <person name="Kim E."/>
        </authorList>
    </citation>
    <scope>NUCLEOTIDE SEQUENCE [LARGE SCALE GENOMIC DNA]</scope>
    <source>
        <strain evidence="14 15">PLY_AMNH</strain>
    </source>
</reference>
<proteinExistence type="inferred from homology"/>
<organism evidence="14 15">
    <name type="scientific">Cymbomonas tetramitiformis</name>
    <dbReference type="NCBI Taxonomy" id="36881"/>
    <lineage>
        <taxon>Eukaryota</taxon>
        <taxon>Viridiplantae</taxon>
        <taxon>Chlorophyta</taxon>
        <taxon>Pyramimonadophyceae</taxon>
        <taxon>Pyramimonadales</taxon>
        <taxon>Pyramimonadaceae</taxon>
        <taxon>Cymbomonas</taxon>
    </lineage>
</organism>
<evidence type="ECO:0000313" key="14">
    <source>
        <dbReference type="EMBL" id="KAK3267663.1"/>
    </source>
</evidence>
<evidence type="ECO:0000256" key="2">
    <source>
        <dbReference type="ARBA" id="ARBA00009026"/>
    </source>
</evidence>
<evidence type="ECO:0000256" key="5">
    <source>
        <dbReference type="ARBA" id="ARBA00022679"/>
    </source>
</evidence>